<name>A0A284RX19_ARMOS</name>
<organism evidence="2 3">
    <name type="scientific">Armillaria ostoyae</name>
    <name type="common">Armillaria root rot fungus</name>
    <dbReference type="NCBI Taxonomy" id="47428"/>
    <lineage>
        <taxon>Eukaryota</taxon>
        <taxon>Fungi</taxon>
        <taxon>Dikarya</taxon>
        <taxon>Basidiomycota</taxon>
        <taxon>Agaricomycotina</taxon>
        <taxon>Agaricomycetes</taxon>
        <taxon>Agaricomycetidae</taxon>
        <taxon>Agaricales</taxon>
        <taxon>Marasmiineae</taxon>
        <taxon>Physalacriaceae</taxon>
        <taxon>Armillaria</taxon>
    </lineage>
</organism>
<accession>A0A284RX19</accession>
<evidence type="ECO:0008006" key="4">
    <source>
        <dbReference type="Google" id="ProtNLM"/>
    </source>
</evidence>
<dbReference type="OrthoDB" id="2904323at2759"/>
<keyword evidence="3" id="KW-1185">Reference proteome</keyword>
<evidence type="ECO:0000256" key="1">
    <source>
        <dbReference type="SAM" id="SignalP"/>
    </source>
</evidence>
<reference evidence="3" key="1">
    <citation type="journal article" date="2017" name="Nat. Ecol. Evol.">
        <title>Genome expansion and lineage-specific genetic innovations in the forest pathogenic fungi Armillaria.</title>
        <authorList>
            <person name="Sipos G."/>
            <person name="Prasanna A.N."/>
            <person name="Walter M.C."/>
            <person name="O'Connor E."/>
            <person name="Balint B."/>
            <person name="Krizsan K."/>
            <person name="Kiss B."/>
            <person name="Hess J."/>
            <person name="Varga T."/>
            <person name="Slot J."/>
            <person name="Riley R."/>
            <person name="Boka B."/>
            <person name="Rigling D."/>
            <person name="Barry K."/>
            <person name="Lee J."/>
            <person name="Mihaltcheva S."/>
            <person name="LaButti K."/>
            <person name="Lipzen A."/>
            <person name="Waldron R."/>
            <person name="Moloney N.M."/>
            <person name="Sperisen C."/>
            <person name="Kredics L."/>
            <person name="Vagvoelgyi C."/>
            <person name="Patrignani A."/>
            <person name="Fitzpatrick D."/>
            <person name="Nagy I."/>
            <person name="Doyle S."/>
            <person name="Anderson J.B."/>
            <person name="Grigoriev I.V."/>
            <person name="Gueldener U."/>
            <person name="Muensterkoetter M."/>
            <person name="Nagy L.G."/>
        </authorList>
    </citation>
    <scope>NUCLEOTIDE SEQUENCE [LARGE SCALE GENOMIC DNA]</scope>
    <source>
        <strain evidence="3">C18/9</strain>
    </source>
</reference>
<feature type="signal peptide" evidence="1">
    <location>
        <begin position="1"/>
        <end position="15"/>
    </location>
</feature>
<sequence>MALAAVLLFAGHANALAPNPVDACNGSNNYGVGHSCAYSTSEGTAEGSE</sequence>
<evidence type="ECO:0000313" key="3">
    <source>
        <dbReference type="Proteomes" id="UP000219338"/>
    </source>
</evidence>
<feature type="chain" id="PRO_5012583207" description="CBM1 domain-containing protein" evidence="1">
    <location>
        <begin position="16"/>
        <end position="49"/>
    </location>
</feature>
<proteinExistence type="predicted"/>
<keyword evidence="1" id="KW-0732">Signal</keyword>
<evidence type="ECO:0000313" key="2">
    <source>
        <dbReference type="EMBL" id="SJL13306.1"/>
    </source>
</evidence>
<dbReference type="AlphaFoldDB" id="A0A284RX19"/>
<dbReference type="EMBL" id="FUEG01000019">
    <property type="protein sequence ID" value="SJL13306.1"/>
    <property type="molecule type" value="Genomic_DNA"/>
</dbReference>
<dbReference type="Proteomes" id="UP000219338">
    <property type="component" value="Unassembled WGS sequence"/>
</dbReference>
<gene>
    <name evidence="2" type="ORF">ARMOST_16746</name>
</gene>
<protein>
    <recommendedName>
        <fullName evidence="4">CBM1 domain-containing protein</fullName>
    </recommendedName>
</protein>